<dbReference type="GO" id="GO:0015627">
    <property type="term" value="C:type II protein secretion system complex"/>
    <property type="evidence" value="ECO:0007669"/>
    <property type="project" value="InterPro"/>
</dbReference>
<keyword evidence="2" id="KW-0812">Transmembrane</keyword>
<evidence type="ECO:0000256" key="1">
    <source>
        <dbReference type="SAM" id="Coils"/>
    </source>
</evidence>
<dbReference type="Pfam" id="PF04612">
    <property type="entry name" value="T2SSM"/>
    <property type="match status" value="1"/>
</dbReference>
<gene>
    <name evidence="3" type="ORF">SAMN02745220_03694</name>
</gene>
<keyword evidence="4" id="KW-1185">Reference proteome</keyword>
<sequence length="195" mass="21863">MTMSRENMDKVLAQLKSRLGLNNLSDRERLILIGGGLFVLGVVIYQLIISPYLVAHERLQSSLQRKQAELVEIQRLSQEYAKLRVEEGGLKALLQKRDAGFTLFAFLDKQAENAGVKEQIKYMKPSVIEGDNGLNESVVEMRLEGVTLEKLTQFLQVTESDTNVVSVRRLSIQTSARDEGFLDVILQIVTLVEAG</sequence>
<accession>A0A1M7YE87</accession>
<keyword evidence="1" id="KW-0175">Coiled coil</keyword>
<dbReference type="EMBL" id="FRFE01000021">
    <property type="protein sequence ID" value="SHO50896.1"/>
    <property type="molecule type" value="Genomic_DNA"/>
</dbReference>
<dbReference type="STRING" id="1121416.SAMN02745220_03694"/>
<keyword evidence="2" id="KW-1133">Transmembrane helix</keyword>
<feature type="coiled-coil region" evidence="1">
    <location>
        <begin position="56"/>
        <end position="86"/>
    </location>
</feature>
<dbReference type="Proteomes" id="UP000184603">
    <property type="component" value="Unassembled WGS sequence"/>
</dbReference>
<keyword evidence="2" id="KW-0472">Membrane</keyword>
<evidence type="ECO:0000256" key="2">
    <source>
        <dbReference type="SAM" id="Phobius"/>
    </source>
</evidence>
<name>A0A1M7YE87_9BACT</name>
<dbReference type="GO" id="GO:0015628">
    <property type="term" value="P:protein secretion by the type II secretion system"/>
    <property type="evidence" value="ECO:0007669"/>
    <property type="project" value="InterPro"/>
</dbReference>
<evidence type="ECO:0000313" key="3">
    <source>
        <dbReference type="EMBL" id="SHO50896.1"/>
    </source>
</evidence>
<reference evidence="3 4" key="1">
    <citation type="submission" date="2016-12" db="EMBL/GenBank/DDBJ databases">
        <authorList>
            <person name="Song W.-J."/>
            <person name="Kurnit D.M."/>
        </authorList>
    </citation>
    <scope>NUCLEOTIDE SEQUENCE [LARGE SCALE GENOMIC DNA]</scope>
    <source>
        <strain evidence="3 4">DSM 18488</strain>
    </source>
</reference>
<feature type="transmembrane region" description="Helical" evidence="2">
    <location>
        <begin position="30"/>
        <end position="55"/>
    </location>
</feature>
<protein>
    <submittedName>
        <fullName evidence="3">General secretion pathway protein M</fullName>
    </submittedName>
</protein>
<evidence type="ECO:0000313" key="4">
    <source>
        <dbReference type="Proteomes" id="UP000184603"/>
    </source>
</evidence>
<dbReference type="InterPro" id="IPR007690">
    <property type="entry name" value="T2SS_GspM"/>
</dbReference>
<dbReference type="AlphaFoldDB" id="A0A1M7YE87"/>
<proteinExistence type="predicted"/>
<organism evidence="3 4">
    <name type="scientific">Desulfopila aestuarii DSM 18488</name>
    <dbReference type="NCBI Taxonomy" id="1121416"/>
    <lineage>
        <taxon>Bacteria</taxon>
        <taxon>Pseudomonadati</taxon>
        <taxon>Thermodesulfobacteriota</taxon>
        <taxon>Desulfobulbia</taxon>
        <taxon>Desulfobulbales</taxon>
        <taxon>Desulfocapsaceae</taxon>
        <taxon>Desulfopila</taxon>
    </lineage>
</organism>